<dbReference type="Pfam" id="PF12729">
    <property type="entry name" value="4HB_MCP_1"/>
    <property type="match status" value="1"/>
</dbReference>
<feature type="compositionally biased region" description="Polar residues" evidence="5">
    <location>
        <begin position="305"/>
        <end position="317"/>
    </location>
</feature>
<evidence type="ECO:0000313" key="9">
    <source>
        <dbReference type="EMBL" id="NDV00317.1"/>
    </source>
</evidence>
<dbReference type="PANTHER" id="PTHR43531:SF11">
    <property type="entry name" value="METHYL-ACCEPTING CHEMOTAXIS PROTEIN 3"/>
    <property type="match status" value="1"/>
</dbReference>
<dbReference type="SMART" id="SM00304">
    <property type="entry name" value="HAMP"/>
    <property type="match status" value="2"/>
</dbReference>
<dbReference type="Proteomes" id="UP000474757">
    <property type="component" value="Unassembled WGS sequence"/>
</dbReference>
<dbReference type="PRINTS" id="PR00260">
    <property type="entry name" value="CHEMTRNSDUCR"/>
</dbReference>
<dbReference type="GO" id="GO:0006935">
    <property type="term" value="P:chemotaxis"/>
    <property type="evidence" value="ECO:0007669"/>
    <property type="project" value="UniProtKB-KW"/>
</dbReference>
<keyword evidence="6" id="KW-0812">Transmembrane</keyword>
<organism evidence="9 10">
    <name type="scientific">Pseudoroseicyclus tamaricis</name>
    <dbReference type="NCBI Taxonomy" id="2705421"/>
    <lineage>
        <taxon>Bacteria</taxon>
        <taxon>Pseudomonadati</taxon>
        <taxon>Pseudomonadota</taxon>
        <taxon>Alphaproteobacteria</taxon>
        <taxon>Rhodobacterales</taxon>
        <taxon>Paracoccaceae</taxon>
        <taxon>Pseudoroseicyclus</taxon>
    </lineage>
</organism>
<dbReference type="CDD" id="cd06225">
    <property type="entry name" value="HAMP"/>
    <property type="match status" value="1"/>
</dbReference>
<name>A0A6B2JNQ1_9RHOB</name>
<dbReference type="Pfam" id="PF00015">
    <property type="entry name" value="MCPsignal"/>
    <property type="match status" value="1"/>
</dbReference>
<evidence type="ECO:0000256" key="3">
    <source>
        <dbReference type="ARBA" id="ARBA00029447"/>
    </source>
</evidence>
<dbReference type="EMBL" id="JAAGAB010000001">
    <property type="protein sequence ID" value="NDV00317.1"/>
    <property type="molecule type" value="Genomic_DNA"/>
</dbReference>
<dbReference type="FunFam" id="1.10.287.950:FF:000001">
    <property type="entry name" value="Methyl-accepting chemotaxis sensory transducer"/>
    <property type="match status" value="1"/>
</dbReference>
<feature type="compositionally biased region" description="Low complexity" evidence="5">
    <location>
        <begin position="504"/>
        <end position="527"/>
    </location>
</feature>
<evidence type="ECO:0000256" key="4">
    <source>
        <dbReference type="PROSITE-ProRule" id="PRU00284"/>
    </source>
</evidence>
<dbReference type="GO" id="GO:0007165">
    <property type="term" value="P:signal transduction"/>
    <property type="evidence" value="ECO:0007669"/>
    <property type="project" value="UniProtKB-KW"/>
</dbReference>
<dbReference type="GO" id="GO:0004888">
    <property type="term" value="F:transmembrane signaling receptor activity"/>
    <property type="evidence" value="ECO:0007669"/>
    <property type="project" value="InterPro"/>
</dbReference>
<dbReference type="PROSITE" id="PS50885">
    <property type="entry name" value="HAMP"/>
    <property type="match status" value="1"/>
</dbReference>
<feature type="region of interest" description="Disordered" evidence="5">
    <location>
        <begin position="499"/>
        <end position="545"/>
    </location>
</feature>
<keyword evidence="6" id="KW-0472">Membrane</keyword>
<dbReference type="Pfam" id="PF00672">
    <property type="entry name" value="HAMP"/>
    <property type="match status" value="1"/>
</dbReference>
<feature type="domain" description="Methyl-accepting transducer" evidence="7">
    <location>
        <begin position="265"/>
        <end position="480"/>
    </location>
</feature>
<protein>
    <submittedName>
        <fullName evidence="9">HAMP domain-containing protein</fullName>
    </submittedName>
</protein>
<dbReference type="InterPro" id="IPR024478">
    <property type="entry name" value="HlyB_4HB_MCP"/>
</dbReference>
<keyword evidence="6" id="KW-1133">Transmembrane helix</keyword>
<feature type="domain" description="HAMP" evidence="8">
    <location>
        <begin position="208"/>
        <end position="260"/>
    </location>
</feature>
<dbReference type="AlphaFoldDB" id="A0A6B2JNQ1"/>
<feature type="compositionally biased region" description="Low complexity" evidence="5">
    <location>
        <begin position="270"/>
        <end position="304"/>
    </location>
</feature>
<dbReference type="PANTHER" id="PTHR43531">
    <property type="entry name" value="PROTEIN ICFG"/>
    <property type="match status" value="1"/>
</dbReference>
<sequence>MRLTLKMKLAITFLLLIGAAVGVSLLSLGTMADMNDRTERIVSEDGERVRLAADLEGEQVRIQRDTREYILSSTAEERQAVLAIMGASRERHSAKYERLYAIASESGRVLLDQYAAIGDEIRAVNERAMALADRGQETLAFTLISTDGRELWLQMEEAIETVISENAAEMDHRAETNTALYEESRQLLTMVTLGAAAVGLGLAFWIVSTISRGLRRVNRLADHVASGNLRETLDVRTNDEIGDMMHALNKMVERLRGVVGEVSAGAGQVAAGSSQMASTADQLSEGATEQAASTEEASSAMEQMTANIKQTADNAQETEGMAQKSADDARESGRAVSEAVTAMKTIAERIMVVQEIARQTDLLALNAAVEAARAGEHGRGFAVVASEVRKLAERSQTAAGEISSLSGDTVKAAEEAGRMLEGLVPDIERTAELVSQISGASQELATGAAQVNTAIQQLDKVTQENTAAAEESSSTAEQLAAQAESLRGAMSFFQLDGEQEGRVRATAPASRGAASRPAPRTAATRRPSAPPVAEAGSGFDFDLGDAEDELDAQFQHSSRSAA</sequence>
<dbReference type="Gene3D" id="1.10.287.950">
    <property type="entry name" value="Methyl-accepting chemotaxis protein"/>
    <property type="match status" value="1"/>
</dbReference>
<proteinExistence type="inferred from homology"/>
<comment type="subcellular location">
    <subcellularLocation>
        <location evidence="1">Membrane</location>
    </subcellularLocation>
</comment>
<comment type="caution">
    <text evidence="9">The sequence shown here is derived from an EMBL/GenBank/DDBJ whole genome shotgun (WGS) entry which is preliminary data.</text>
</comment>
<keyword evidence="4" id="KW-0807">Transducer</keyword>
<evidence type="ECO:0000313" key="10">
    <source>
        <dbReference type="Proteomes" id="UP000474757"/>
    </source>
</evidence>
<accession>A0A6B2JNQ1</accession>
<dbReference type="GO" id="GO:0005886">
    <property type="term" value="C:plasma membrane"/>
    <property type="evidence" value="ECO:0007669"/>
    <property type="project" value="TreeGrafter"/>
</dbReference>
<feature type="transmembrane region" description="Helical" evidence="6">
    <location>
        <begin position="187"/>
        <end position="207"/>
    </location>
</feature>
<dbReference type="RefSeq" id="WP_163890532.1">
    <property type="nucleotide sequence ID" value="NZ_JAAFYS010000001.1"/>
</dbReference>
<evidence type="ECO:0000256" key="5">
    <source>
        <dbReference type="SAM" id="MobiDB-lite"/>
    </source>
</evidence>
<evidence type="ECO:0000259" key="7">
    <source>
        <dbReference type="PROSITE" id="PS50111"/>
    </source>
</evidence>
<keyword evidence="2" id="KW-0145">Chemotaxis</keyword>
<evidence type="ECO:0000259" key="8">
    <source>
        <dbReference type="PROSITE" id="PS50885"/>
    </source>
</evidence>
<gene>
    <name evidence="9" type="ORF">GZA08_04945</name>
</gene>
<reference evidence="9 10" key="1">
    <citation type="submission" date="2020-02" db="EMBL/GenBank/DDBJ databases">
        <title>Pseudoroseicyclus tamarix, sp. nov., isolated from offshore sediment of a Tamarix chinensis forest.</title>
        <authorList>
            <person name="Gai Y."/>
        </authorList>
    </citation>
    <scope>NUCLEOTIDE SEQUENCE [LARGE SCALE GENOMIC DNA]</scope>
    <source>
        <strain evidence="9 10">CLL3-39</strain>
    </source>
</reference>
<dbReference type="SUPFAM" id="SSF58104">
    <property type="entry name" value="Methyl-accepting chemotaxis protein (MCP) signaling domain"/>
    <property type="match status" value="1"/>
</dbReference>
<dbReference type="InterPro" id="IPR004090">
    <property type="entry name" value="Chemotax_Me-accpt_rcpt"/>
</dbReference>
<evidence type="ECO:0000256" key="1">
    <source>
        <dbReference type="ARBA" id="ARBA00004370"/>
    </source>
</evidence>
<feature type="region of interest" description="Disordered" evidence="5">
    <location>
        <begin position="270"/>
        <end position="331"/>
    </location>
</feature>
<dbReference type="InterPro" id="IPR004089">
    <property type="entry name" value="MCPsignal_dom"/>
</dbReference>
<evidence type="ECO:0000256" key="2">
    <source>
        <dbReference type="ARBA" id="ARBA00022500"/>
    </source>
</evidence>
<keyword evidence="10" id="KW-1185">Reference proteome</keyword>
<dbReference type="SMART" id="SM00283">
    <property type="entry name" value="MA"/>
    <property type="match status" value="1"/>
</dbReference>
<dbReference type="InterPro" id="IPR003660">
    <property type="entry name" value="HAMP_dom"/>
</dbReference>
<dbReference type="InterPro" id="IPR051310">
    <property type="entry name" value="MCP_chemotaxis"/>
</dbReference>
<evidence type="ECO:0000256" key="6">
    <source>
        <dbReference type="SAM" id="Phobius"/>
    </source>
</evidence>
<dbReference type="PROSITE" id="PS50111">
    <property type="entry name" value="CHEMOTAXIS_TRANSDUC_2"/>
    <property type="match status" value="1"/>
</dbReference>
<comment type="similarity">
    <text evidence="3">Belongs to the methyl-accepting chemotaxis (MCP) protein family.</text>
</comment>